<reference evidence="6" key="3">
    <citation type="journal article" date="2013" name="Nucleic Acids Res.">
        <title>The genome of Anopheles darlingi, the main neotropical malaria vector.</title>
        <authorList>
            <person name="Marinotti O."/>
            <person name="Cerqueira G.C."/>
            <person name="de Almeida L.G."/>
            <person name="Ferro M.I."/>
            <person name="Loreto E.L."/>
            <person name="Zaha A."/>
            <person name="Teixeira S.M."/>
            <person name="Wespiser A.R."/>
            <person name="Almeida E Silva A."/>
            <person name="Schlindwein A.D."/>
            <person name="Pacheco A.C."/>
            <person name="Silva A.L."/>
            <person name="Graveley B.R."/>
            <person name="Walenz B.P."/>
            <person name="Lima Bde A."/>
            <person name="Ribeiro C.A."/>
            <person name="Nunes-Silva C.G."/>
            <person name="de Carvalho C.R."/>
            <person name="Soares C.M."/>
            <person name="de Menezes C.B."/>
            <person name="Matiolli C."/>
            <person name="Caffrey D."/>
            <person name="Araujo D.A."/>
            <person name="de Oliveira D.M."/>
            <person name="Golenbock D."/>
            <person name="Grisard E.C."/>
            <person name="Fantinatti-Garboggini F."/>
            <person name="de Carvalho F.M."/>
            <person name="Barcellos F.G."/>
            <person name="Prosdocimi F."/>
            <person name="May G."/>
            <person name="Azevedo Junior G.M."/>
            <person name="Guimaraes G.M."/>
            <person name="Goldman G.H."/>
            <person name="Padilha I.Q."/>
            <person name="Batista Jda S."/>
            <person name="Ferro J.A."/>
            <person name="Ribeiro J.M."/>
            <person name="Fietto J.L."/>
            <person name="Dabbas K.M."/>
            <person name="Cerdeira L."/>
            <person name="Agnez-Lima L.F."/>
            <person name="Brocchi M."/>
            <person name="de Carvalho M.O."/>
            <person name="Teixeira Mde M."/>
            <person name="Diniz Maia Mde M."/>
            <person name="Goldman M.H."/>
            <person name="Cruz Schneider M.P."/>
            <person name="Felipe M.S."/>
            <person name="Hungria M."/>
            <person name="Nicolas M.F."/>
            <person name="Pereira M."/>
            <person name="Montes M.A."/>
            <person name="Cantao M.E."/>
            <person name="Vincentz M."/>
            <person name="Rafael M.S."/>
            <person name="Silverman N."/>
            <person name="Stoco P.H."/>
            <person name="Souza R.C."/>
            <person name="Vicentini R."/>
            <person name="Gazzinelli R.T."/>
            <person name="Neves Rde O."/>
            <person name="Silva R."/>
            <person name="Astolfi-Filho S."/>
            <person name="Maciel T.E."/>
            <person name="Urmenyi T.P."/>
            <person name="Tadei W.P."/>
            <person name="Camargo E.P."/>
            <person name="de Vasconcelos A.T."/>
        </authorList>
    </citation>
    <scope>NUCLEOTIDE SEQUENCE</scope>
</reference>
<dbReference type="VEuPathDB" id="VectorBase:ADAC006234"/>
<proteinExistence type="predicted"/>
<evidence type="ECO:0000256" key="2">
    <source>
        <dbReference type="ARBA" id="ARBA00022692"/>
    </source>
</evidence>
<organism evidence="6">
    <name type="scientific">Anopheles darlingi</name>
    <name type="common">Mosquito</name>
    <dbReference type="NCBI Taxonomy" id="43151"/>
    <lineage>
        <taxon>Eukaryota</taxon>
        <taxon>Metazoa</taxon>
        <taxon>Ecdysozoa</taxon>
        <taxon>Arthropoda</taxon>
        <taxon>Hexapoda</taxon>
        <taxon>Insecta</taxon>
        <taxon>Pterygota</taxon>
        <taxon>Neoptera</taxon>
        <taxon>Endopterygota</taxon>
        <taxon>Diptera</taxon>
        <taxon>Nematocera</taxon>
        <taxon>Culicoidea</taxon>
        <taxon>Culicidae</taxon>
        <taxon>Anophelinae</taxon>
        <taxon>Anopheles</taxon>
    </lineage>
</organism>
<keyword evidence="2 5" id="KW-0812">Transmembrane</keyword>
<dbReference type="eggNOG" id="ENOG502SCB0">
    <property type="taxonomic scope" value="Eukaryota"/>
</dbReference>
<dbReference type="Pfam" id="PF14880">
    <property type="entry name" value="COX14"/>
    <property type="match status" value="1"/>
</dbReference>
<dbReference type="HOGENOM" id="CLU_178735_0_0_1"/>
<protein>
    <submittedName>
        <fullName evidence="6 7">Uncharacterized protein</fullName>
    </submittedName>
</protein>
<dbReference type="VEuPathDB" id="VectorBase:ADAR2_002451"/>
<name>W5JFH1_ANODA</name>
<reference evidence="6" key="2">
    <citation type="submission" date="2010-05" db="EMBL/GenBank/DDBJ databases">
        <authorList>
            <person name="Almeida L.G."/>
            <person name="Nicolas M.F."/>
            <person name="Souza R.C."/>
            <person name="Vasconcelos A.T.R."/>
        </authorList>
    </citation>
    <scope>NUCLEOTIDE SEQUENCE</scope>
</reference>
<dbReference type="AlphaFoldDB" id="W5JFH1"/>
<evidence type="ECO:0000313" key="7">
    <source>
        <dbReference type="EnsemblMetazoa" id="ADAC006234-PA"/>
    </source>
</evidence>
<evidence type="ECO:0000256" key="4">
    <source>
        <dbReference type="ARBA" id="ARBA00023136"/>
    </source>
</evidence>
<sequence>MKRQAKNALLDRMHRGVVYTCMGLTLYGSYMLGVRVYRYFTVIKPARQAEELRMLEAGASKQAPNLDTAPTLTSHWILEHLERCRIPGRLDFNVSFLDSRLHE</sequence>
<reference evidence="6 8" key="1">
    <citation type="journal article" date="2010" name="BMC Genomics">
        <title>Combination of measures distinguishes pre-miRNAs from other stem-loops in the genome of the newly sequenced Anopheles darlingi.</title>
        <authorList>
            <person name="Mendes N.D."/>
            <person name="Freitas A.T."/>
            <person name="Vasconcelos A.T."/>
            <person name="Sagot M.F."/>
        </authorList>
    </citation>
    <scope>NUCLEOTIDE SEQUENCE</scope>
</reference>
<evidence type="ECO:0000256" key="5">
    <source>
        <dbReference type="SAM" id="Phobius"/>
    </source>
</evidence>
<evidence type="ECO:0000313" key="6">
    <source>
        <dbReference type="EMBL" id="ETN62088.1"/>
    </source>
</evidence>
<dbReference type="EMBL" id="ADMH02001552">
    <property type="protein sequence ID" value="ETN62088.1"/>
    <property type="molecule type" value="Genomic_DNA"/>
</dbReference>
<keyword evidence="3 5" id="KW-1133">Transmembrane helix</keyword>
<reference evidence="7" key="4">
    <citation type="submission" date="2015-06" db="UniProtKB">
        <authorList>
            <consortium name="EnsemblMetazoa"/>
        </authorList>
    </citation>
    <scope>IDENTIFICATION</scope>
</reference>
<keyword evidence="4 5" id="KW-0472">Membrane</keyword>
<dbReference type="InterPro" id="IPR029208">
    <property type="entry name" value="COX14"/>
</dbReference>
<keyword evidence="8" id="KW-1185">Reference proteome</keyword>
<evidence type="ECO:0000313" key="8">
    <source>
        <dbReference type="Proteomes" id="UP000000673"/>
    </source>
</evidence>
<comment type="subcellular location">
    <subcellularLocation>
        <location evidence="1">Membrane</location>
        <topology evidence="1">Single-pass membrane protein</topology>
    </subcellularLocation>
</comment>
<gene>
    <name evidence="6" type="ORF">AND_006234</name>
</gene>
<feature type="transmembrane region" description="Helical" evidence="5">
    <location>
        <begin position="16"/>
        <end position="37"/>
    </location>
</feature>
<dbReference type="EnsemblMetazoa" id="ADAC006234-RA">
    <property type="protein sequence ID" value="ADAC006234-PA"/>
    <property type="gene ID" value="ADAC006234"/>
</dbReference>
<dbReference type="GO" id="GO:0016020">
    <property type="term" value="C:membrane"/>
    <property type="evidence" value="ECO:0007669"/>
    <property type="project" value="UniProtKB-SubCell"/>
</dbReference>
<evidence type="ECO:0000256" key="3">
    <source>
        <dbReference type="ARBA" id="ARBA00022989"/>
    </source>
</evidence>
<dbReference type="FunCoup" id="W5JFH1">
    <property type="interactions" value="2"/>
</dbReference>
<evidence type="ECO:0000256" key="1">
    <source>
        <dbReference type="ARBA" id="ARBA00004167"/>
    </source>
</evidence>
<accession>W5JFH1</accession>
<dbReference type="Proteomes" id="UP000000673">
    <property type="component" value="Unassembled WGS sequence"/>
</dbReference>